<evidence type="ECO:0000256" key="3">
    <source>
        <dbReference type="ARBA" id="ARBA00018024"/>
    </source>
</evidence>
<evidence type="ECO:0000313" key="7">
    <source>
        <dbReference type="Proteomes" id="UP000078407"/>
    </source>
</evidence>
<accession>A0ABX2W8T4</accession>
<comment type="subcellular location">
    <subcellularLocation>
        <location evidence="1 5">Bacterial flagellum basal body</location>
    </subcellularLocation>
</comment>
<evidence type="ECO:0000256" key="5">
    <source>
        <dbReference type="HAMAP-Rule" id="MF_00724"/>
    </source>
</evidence>
<dbReference type="PRINTS" id="PR01006">
    <property type="entry name" value="FLGHOOKFLIE"/>
</dbReference>
<keyword evidence="6" id="KW-0282">Flagellum</keyword>
<organism evidence="6 7">
    <name type="scientific">Buttiauxella ferragutiae ATCC 51602</name>
    <dbReference type="NCBI Taxonomy" id="1354252"/>
    <lineage>
        <taxon>Bacteria</taxon>
        <taxon>Pseudomonadati</taxon>
        <taxon>Pseudomonadota</taxon>
        <taxon>Gammaproteobacteria</taxon>
        <taxon>Enterobacterales</taxon>
        <taxon>Enterobacteriaceae</taxon>
        <taxon>Buttiauxella</taxon>
    </lineage>
</organism>
<dbReference type="Proteomes" id="UP000078407">
    <property type="component" value="Unassembled WGS sequence"/>
</dbReference>
<evidence type="ECO:0000313" key="6">
    <source>
        <dbReference type="EMBL" id="OAT28076.1"/>
    </source>
</evidence>
<dbReference type="HAMAP" id="MF_00724">
    <property type="entry name" value="FliE"/>
    <property type="match status" value="1"/>
</dbReference>
<sequence length="109" mass="11743">MNSINDTQQAMMQRMATMQAEVQQPLIAPSSQNNTQNTSFGSVFHAALNGVDRHQQDAANLATQIETGASDDLTGAMIASQKASLSFSALTQVRNKLMTGVDEIMKMPL</sequence>
<dbReference type="NCBIfam" id="TIGR00205">
    <property type="entry name" value="fliE"/>
    <property type="match status" value="1"/>
</dbReference>
<keyword evidence="4 5" id="KW-0975">Bacterial flagellum</keyword>
<evidence type="ECO:0000256" key="4">
    <source>
        <dbReference type="ARBA" id="ARBA00023143"/>
    </source>
</evidence>
<dbReference type="EMBL" id="LXEQ01000033">
    <property type="protein sequence ID" value="OAT28076.1"/>
    <property type="molecule type" value="Genomic_DNA"/>
</dbReference>
<dbReference type="InterPro" id="IPR001624">
    <property type="entry name" value="FliE"/>
</dbReference>
<reference evidence="6 7" key="1">
    <citation type="submission" date="2016-04" db="EMBL/GenBank/DDBJ databases">
        <title>ATOL: Assembling a taxonomically balanced genome-scale reconstruction of the evolutionary history of the Enterobacteriaceae.</title>
        <authorList>
            <person name="Plunkett G.III."/>
            <person name="Neeno-Eckwall E.C."/>
            <person name="Glasner J.D."/>
            <person name="Perna N.T."/>
        </authorList>
    </citation>
    <scope>NUCLEOTIDE SEQUENCE [LARGE SCALE GENOMIC DNA]</scope>
    <source>
        <strain evidence="6 7">ATCC 51602</strain>
    </source>
</reference>
<protein>
    <recommendedName>
        <fullName evidence="3 5">Flagellar hook-basal body complex protein FliE</fullName>
    </recommendedName>
</protein>
<keyword evidence="7" id="KW-1185">Reference proteome</keyword>
<dbReference type="Pfam" id="PF02049">
    <property type="entry name" value="FliE"/>
    <property type="match status" value="1"/>
</dbReference>
<dbReference type="RefSeq" id="WP_064544111.1">
    <property type="nucleotide sequence ID" value="NZ_LXEQ01000033.1"/>
</dbReference>
<keyword evidence="6" id="KW-0966">Cell projection</keyword>
<comment type="similarity">
    <text evidence="2 5">Belongs to the FliE family.</text>
</comment>
<dbReference type="PANTHER" id="PTHR34653:SF1">
    <property type="entry name" value="FLAGELLAR HOOK-BASAL BODY COMPLEX PROTEIN FLIE"/>
    <property type="match status" value="1"/>
</dbReference>
<evidence type="ECO:0000256" key="2">
    <source>
        <dbReference type="ARBA" id="ARBA00009272"/>
    </source>
</evidence>
<evidence type="ECO:0000256" key="1">
    <source>
        <dbReference type="ARBA" id="ARBA00004117"/>
    </source>
</evidence>
<name>A0ABX2W8T4_9ENTR</name>
<gene>
    <name evidence="5" type="primary">fliE</name>
    <name evidence="6" type="ORF">M976_01915</name>
</gene>
<dbReference type="PANTHER" id="PTHR34653">
    <property type="match status" value="1"/>
</dbReference>
<keyword evidence="6" id="KW-0969">Cilium</keyword>
<proteinExistence type="inferred from homology"/>
<comment type="caution">
    <text evidence="6">The sequence shown here is derived from an EMBL/GenBank/DDBJ whole genome shotgun (WGS) entry which is preliminary data.</text>
</comment>